<organism evidence="4 5">
    <name type="scientific">Natronogracilivirga saccharolytica</name>
    <dbReference type="NCBI Taxonomy" id="2812953"/>
    <lineage>
        <taxon>Bacteria</taxon>
        <taxon>Pseudomonadati</taxon>
        <taxon>Balneolota</taxon>
        <taxon>Balneolia</taxon>
        <taxon>Balneolales</taxon>
        <taxon>Cyclonatronaceae</taxon>
        <taxon>Natronogracilivirga</taxon>
    </lineage>
</organism>
<gene>
    <name evidence="4" type="ORF">NATSA_00545</name>
</gene>
<dbReference type="EMBL" id="JAFIDN010000001">
    <property type="protein sequence ID" value="MBP3191141.1"/>
    <property type="molecule type" value="Genomic_DNA"/>
</dbReference>
<sequence length="256" mass="29589">MWRRFVRAIKSIFGGAVGALEDPKRILEQNIRELNDQVPQMNENIATVKANVMLLQKEVKRYEEANHDLSLRIQSAIKVNRDDIAENYALQLQRSREALATSREQLKSARMAYDKALQVKKTFMKEKDRKIREARDAMRESERSQWQARVADTLEQFEIGGMDATHDEMISKIKEETARNEARMELALDSVDSKSLELEFDAEKMKAGEIVNQFKSKMKGDRSLRENDSKDSMMIHPDANDLKSRQTVHSGNSRSR</sequence>
<protein>
    <submittedName>
        <fullName evidence="4">PspA/IM30 family protein</fullName>
    </submittedName>
</protein>
<dbReference type="PANTHER" id="PTHR31088:SF6">
    <property type="entry name" value="PHAGE SHOCK PROTEIN A"/>
    <property type="match status" value="1"/>
</dbReference>
<keyword evidence="2" id="KW-0175">Coiled coil</keyword>
<feature type="compositionally biased region" description="Polar residues" evidence="3">
    <location>
        <begin position="245"/>
        <end position="256"/>
    </location>
</feature>
<reference evidence="4" key="1">
    <citation type="submission" date="2021-02" db="EMBL/GenBank/DDBJ databases">
        <title>Natronogracilivirga saccharolytica gen. nov. sp. nov. a new anaerobic, haloalkiliphilic carbohydrate-fermenting bacterium from soda lake and proposing of Cyclonatronumiaceae fam. nov. in the phylum Balneolaeota.</title>
        <authorList>
            <person name="Zhilina T.N."/>
            <person name="Sorokin D.Y."/>
            <person name="Zavarzina D.G."/>
            <person name="Toshchakov S.V."/>
            <person name="Kublanov I.V."/>
        </authorList>
    </citation>
    <scope>NUCLEOTIDE SEQUENCE</scope>
    <source>
        <strain evidence="4">Z-1702</strain>
    </source>
</reference>
<comment type="caution">
    <text evidence="4">The sequence shown here is derived from an EMBL/GenBank/DDBJ whole genome shotgun (WGS) entry which is preliminary data.</text>
</comment>
<evidence type="ECO:0000256" key="3">
    <source>
        <dbReference type="SAM" id="MobiDB-lite"/>
    </source>
</evidence>
<dbReference type="InterPro" id="IPR007157">
    <property type="entry name" value="PspA_VIPP1"/>
</dbReference>
<dbReference type="PANTHER" id="PTHR31088">
    <property type="entry name" value="MEMBRANE-ASSOCIATED PROTEIN VIPP1, CHLOROPLASTIC"/>
    <property type="match status" value="1"/>
</dbReference>
<dbReference type="Pfam" id="PF04012">
    <property type="entry name" value="PspA_IM30"/>
    <property type="match status" value="1"/>
</dbReference>
<evidence type="ECO:0000313" key="4">
    <source>
        <dbReference type="EMBL" id="MBP3191141.1"/>
    </source>
</evidence>
<accession>A0A8J7S6N2</accession>
<evidence type="ECO:0000256" key="2">
    <source>
        <dbReference type="SAM" id="Coils"/>
    </source>
</evidence>
<evidence type="ECO:0000256" key="1">
    <source>
        <dbReference type="ARBA" id="ARBA00043985"/>
    </source>
</evidence>
<comment type="similarity">
    <text evidence="1">Belongs to the PspA/Vipp/IM30 family.</text>
</comment>
<feature type="coiled-coil region" evidence="2">
    <location>
        <begin position="24"/>
        <end position="72"/>
    </location>
</feature>
<dbReference type="AlphaFoldDB" id="A0A8J7S6N2"/>
<keyword evidence="5" id="KW-1185">Reference proteome</keyword>
<dbReference type="Proteomes" id="UP000673975">
    <property type="component" value="Unassembled WGS sequence"/>
</dbReference>
<name>A0A8J7S6N2_9BACT</name>
<feature type="compositionally biased region" description="Basic and acidic residues" evidence="3">
    <location>
        <begin position="218"/>
        <end position="244"/>
    </location>
</feature>
<proteinExistence type="inferred from homology"/>
<evidence type="ECO:0000313" key="5">
    <source>
        <dbReference type="Proteomes" id="UP000673975"/>
    </source>
</evidence>
<dbReference type="RefSeq" id="WP_210509376.1">
    <property type="nucleotide sequence ID" value="NZ_JAFIDN010000001.1"/>
</dbReference>
<feature type="region of interest" description="Disordered" evidence="3">
    <location>
        <begin position="217"/>
        <end position="256"/>
    </location>
</feature>